<accession>Q4PJC8</accession>
<dbReference type="AlphaFoldDB" id="Q4PJC8"/>
<proteinExistence type="predicted"/>
<dbReference type="Pfam" id="PF05834">
    <property type="entry name" value="Lycopene_cycl"/>
    <property type="match status" value="1"/>
</dbReference>
<evidence type="ECO:0000313" key="1">
    <source>
        <dbReference type="EMBL" id="AAY82849.1"/>
    </source>
</evidence>
<reference evidence="1" key="1">
    <citation type="journal article" date="2005" name="PLoS Biol.">
        <title>New insights into metabolic properties of marine bacteria encoding proteorhodopsins.</title>
        <authorList>
            <person name="Sabehi G."/>
            <person name="Loy A."/>
            <person name="Jung K.H."/>
            <person name="Partha R."/>
            <person name="Spudich J.L."/>
            <person name="Isaacson T."/>
            <person name="Hirschberg J."/>
            <person name="Wagner M."/>
            <person name="Beja O."/>
        </authorList>
    </citation>
    <scope>NUCLEOTIDE SEQUENCE</scope>
</reference>
<name>Q4PJC8_9BACT</name>
<dbReference type="EMBL" id="DQ088847">
    <property type="protein sequence ID" value="AAY82849.1"/>
    <property type="molecule type" value="Genomic_DNA"/>
</dbReference>
<sequence length="376" mass="41855">MLRETTERPQRLRVLGDGAAALSLAMRAGDLASHELTLVRPKGAPTPVDHIWGFWDGPDMPPAVSAACQLARASWDRWAIITADGGVVMQSGTRRYSALHRSAWTRHCETVAQQAGVRSVDEAELGDEGADLVFDSRPPPVPDGIMLQHFIGLEVRSNRPVFDAGTAILMDFRVDQSRGMHFIYLLPFSATEALVESTLFSPDRLEEQFYLDAIADYLGTHYGLHSFDTVRRERGVIPLARLKQRDPKIQGIGGNGGAIRPSSGYAFVFIQKQIDRAITEMRESGHFQVRTPHSAVDLWMDGVLLSVLRHWPERAPDLFLRMGRALDGDEFARFLSGEADWPLRLKVIMAMPKWPFLRGLMRLMAGGSPHHTAAAR</sequence>
<protein>
    <submittedName>
        <fullName evidence="1">Predicted lycopene cyclase CrtY</fullName>
    </submittedName>
</protein>
<organism evidence="1">
    <name type="scientific">uncultured bacterium MedeBAC46A06</name>
    <dbReference type="NCBI Taxonomy" id="332275"/>
    <lineage>
        <taxon>Bacteria</taxon>
        <taxon>environmental samples</taxon>
    </lineage>
</organism>